<evidence type="ECO:0000313" key="2">
    <source>
        <dbReference type="Proteomes" id="UP000198460"/>
    </source>
</evidence>
<accession>A0A238HAQ9</accession>
<name>A0A238HAQ9_9BURK</name>
<evidence type="ECO:0000313" key="1">
    <source>
        <dbReference type="EMBL" id="SMG02601.1"/>
    </source>
</evidence>
<sequence length="43" mass="4937">MLLGIPVVTVELASLVSRRSGARRALMIVMPLIRRLTRHRKLR</sequence>
<organism evidence="1 2">
    <name type="scientific">Burkholderia singularis</name>
    <dbReference type="NCBI Taxonomy" id="1503053"/>
    <lineage>
        <taxon>Bacteria</taxon>
        <taxon>Pseudomonadati</taxon>
        <taxon>Pseudomonadota</taxon>
        <taxon>Betaproteobacteria</taxon>
        <taxon>Burkholderiales</taxon>
        <taxon>Burkholderiaceae</taxon>
        <taxon>Burkholderia</taxon>
        <taxon>pseudomallei group</taxon>
    </lineage>
</organism>
<dbReference type="Proteomes" id="UP000198460">
    <property type="component" value="Unassembled WGS sequence"/>
</dbReference>
<dbReference type="EMBL" id="FXAN01000106">
    <property type="protein sequence ID" value="SMG02601.1"/>
    <property type="molecule type" value="Genomic_DNA"/>
</dbReference>
<protein>
    <submittedName>
        <fullName evidence="1">Uncharacterized protein</fullName>
    </submittedName>
</protein>
<dbReference type="AlphaFoldDB" id="A0A238HAQ9"/>
<reference evidence="1 2" key="1">
    <citation type="submission" date="2017-04" db="EMBL/GenBank/DDBJ databases">
        <authorList>
            <person name="Afonso C.L."/>
            <person name="Miller P.J."/>
            <person name="Scott M.A."/>
            <person name="Spackman E."/>
            <person name="Goraichik I."/>
            <person name="Dimitrov K.M."/>
            <person name="Suarez D.L."/>
            <person name="Swayne D.E."/>
        </authorList>
    </citation>
    <scope>NUCLEOTIDE SEQUENCE [LARGE SCALE GENOMIC DNA]</scope>
    <source>
        <strain evidence="1">LMG 28154</strain>
    </source>
</reference>
<proteinExistence type="predicted"/>
<gene>
    <name evidence="1" type="ORF">BSIN_1043</name>
</gene>